<comment type="caution">
    <text evidence="2">The sequence shown here is derived from an EMBL/GenBank/DDBJ whole genome shotgun (WGS) entry which is preliminary data.</text>
</comment>
<dbReference type="SUPFAM" id="SSF109854">
    <property type="entry name" value="DinB/YfiT-like putative metalloenzymes"/>
    <property type="match status" value="1"/>
</dbReference>
<dbReference type="InterPro" id="IPR017517">
    <property type="entry name" value="Maleyloyr_isom"/>
</dbReference>
<dbReference type="NCBIfam" id="TIGR03083">
    <property type="entry name" value="maleylpyruvate isomerase family mycothiol-dependent enzyme"/>
    <property type="match status" value="1"/>
</dbReference>
<accession>A0ABW1NQL2</accession>
<proteinExistence type="predicted"/>
<dbReference type="InterPro" id="IPR034660">
    <property type="entry name" value="DinB/YfiT-like"/>
</dbReference>
<dbReference type="RefSeq" id="WP_380759938.1">
    <property type="nucleotide sequence ID" value="NZ_JBHSRF010000066.1"/>
</dbReference>
<dbReference type="EMBL" id="JBHSRF010000066">
    <property type="protein sequence ID" value="MFC6085614.1"/>
    <property type="molecule type" value="Genomic_DNA"/>
</dbReference>
<dbReference type="Pfam" id="PF11716">
    <property type="entry name" value="MDMPI_N"/>
    <property type="match status" value="1"/>
</dbReference>
<sequence length="264" mass="27845">MTDRADQTIKALRSGLDDLAALVRGLGEQDLARTSGASQWDVSQVLSHLGSGAEISLAGLQGALAGTGAPSGDFIRGVWARWDGMSRAERAAEFATANEALVRRFEDLDPRARQDLRIELWWPSEPLDVAGYAAMRLSEFTHHTWDVKAATDPGAALAPEAVELLLDTAGGLVGFVGKADGLGGRTASVAVRTTAPARSLGLHVGGTVTLTAAPDTPDATLEAPAEWWLRLVSGRHAPGHTPPAVRLTSATLTLDDLRRVFPGF</sequence>
<dbReference type="InterPro" id="IPR024344">
    <property type="entry name" value="MDMPI_metal-binding"/>
</dbReference>
<dbReference type="Proteomes" id="UP001596137">
    <property type="component" value="Unassembled WGS sequence"/>
</dbReference>
<feature type="domain" description="Mycothiol-dependent maleylpyruvate isomerase metal-binding" evidence="1">
    <location>
        <begin position="13"/>
        <end position="147"/>
    </location>
</feature>
<organism evidence="2 3">
    <name type="scientific">Sphaerisporangium aureirubrum</name>
    <dbReference type="NCBI Taxonomy" id="1544736"/>
    <lineage>
        <taxon>Bacteria</taxon>
        <taxon>Bacillati</taxon>
        <taxon>Actinomycetota</taxon>
        <taxon>Actinomycetes</taxon>
        <taxon>Streptosporangiales</taxon>
        <taxon>Streptosporangiaceae</taxon>
        <taxon>Sphaerisporangium</taxon>
    </lineage>
</organism>
<evidence type="ECO:0000313" key="3">
    <source>
        <dbReference type="Proteomes" id="UP001596137"/>
    </source>
</evidence>
<reference evidence="3" key="1">
    <citation type="journal article" date="2019" name="Int. J. Syst. Evol. Microbiol.">
        <title>The Global Catalogue of Microorganisms (GCM) 10K type strain sequencing project: providing services to taxonomists for standard genome sequencing and annotation.</title>
        <authorList>
            <consortium name="The Broad Institute Genomics Platform"/>
            <consortium name="The Broad Institute Genome Sequencing Center for Infectious Disease"/>
            <person name="Wu L."/>
            <person name="Ma J."/>
        </authorList>
    </citation>
    <scope>NUCLEOTIDE SEQUENCE [LARGE SCALE GENOMIC DNA]</scope>
    <source>
        <strain evidence="3">JCM 30346</strain>
    </source>
</reference>
<evidence type="ECO:0000259" key="1">
    <source>
        <dbReference type="Pfam" id="PF11716"/>
    </source>
</evidence>
<dbReference type="Gene3D" id="1.20.120.450">
    <property type="entry name" value="dinb family like domain"/>
    <property type="match status" value="1"/>
</dbReference>
<keyword evidence="2" id="KW-0413">Isomerase</keyword>
<name>A0ABW1NQL2_9ACTN</name>
<dbReference type="GO" id="GO:0016853">
    <property type="term" value="F:isomerase activity"/>
    <property type="evidence" value="ECO:0007669"/>
    <property type="project" value="UniProtKB-KW"/>
</dbReference>
<evidence type="ECO:0000313" key="2">
    <source>
        <dbReference type="EMBL" id="MFC6085614.1"/>
    </source>
</evidence>
<keyword evidence="3" id="KW-1185">Reference proteome</keyword>
<gene>
    <name evidence="2" type="ORF">ACFP1K_30925</name>
</gene>
<protein>
    <submittedName>
        <fullName evidence="2">Maleylpyruvate isomerase family mycothiol-dependent enzyme</fullName>
    </submittedName>
</protein>